<evidence type="ECO:0000256" key="3">
    <source>
        <dbReference type="ARBA" id="ARBA00022695"/>
    </source>
</evidence>
<evidence type="ECO:0000256" key="7">
    <source>
        <dbReference type="ARBA" id="ARBA00022993"/>
    </source>
</evidence>
<evidence type="ECO:0000313" key="11">
    <source>
        <dbReference type="EMBL" id="TCP63694.1"/>
    </source>
</evidence>
<organism evidence="11 12">
    <name type="scientific">Heliophilum fasciatum</name>
    <dbReference type="NCBI Taxonomy" id="35700"/>
    <lineage>
        <taxon>Bacteria</taxon>
        <taxon>Bacillati</taxon>
        <taxon>Bacillota</taxon>
        <taxon>Clostridia</taxon>
        <taxon>Eubacteriales</taxon>
        <taxon>Heliobacteriaceae</taxon>
        <taxon>Heliophilum</taxon>
    </lineage>
</organism>
<dbReference type="InterPro" id="IPR014729">
    <property type="entry name" value="Rossmann-like_a/b/a_fold"/>
</dbReference>
<comment type="subunit">
    <text evidence="9">Homohexamer.</text>
</comment>
<dbReference type="PANTHER" id="PTHR21342">
    <property type="entry name" value="PHOSPHOPANTETHEINE ADENYLYLTRANSFERASE"/>
    <property type="match status" value="1"/>
</dbReference>
<evidence type="ECO:0000259" key="10">
    <source>
        <dbReference type="Pfam" id="PF01467"/>
    </source>
</evidence>
<dbReference type="UniPathway" id="UPA00241">
    <property type="reaction ID" value="UER00355"/>
</dbReference>
<comment type="function">
    <text evidence="9">Reversibly transfers an adenylyl group from ATP to 4'-phosphopantetheine, yielding dephospho-CoA (dPCoA) and pyrophosphate.</text>
</comment>
<evidence type="ECO:0000256" key="6">
    <source>
        <dbReference type="ARBA" id="ARBA00022842"/>
    </source>
</evidence>
<dbReference type="CDD" id="cd02163">
    <property type="entry name" value="PPAT"/>
    <property type="match status" value="1"/>
</dbReference>
<dbReference type="InterPro" id="IPR004821">
    <property type="entry name" value="Cyt_trans-like"/>
</dbReference>
<dbReference type="GO" id="GO:0015937">
    <property type="term" value="P:coenzyme A biosynthetic process"/>
    <property type="evidence" value="ECO:0007669"/>
    <property type="project" value="UniProtKB-UniRule"/>
</dbReference>
<evidence type="ECO:0000256" key="9">
    <source>
        <dbReference type="HAMAP-Rule" id="MF_00151"/>
    </source>
</evidence>
<name>A0A4R2RL83_9FIRM</name>
<feature type="binding site" evidence="9">
    <location>
        <position position="87"/>
    </location>
    <ligand>
        <name>substrate</name>
    </ligand>
</feature>
<evidence type="ECO:0000256" key="5">
    <source>
        <dbReference type="ARBA" id="ARBA00022840"/>
    </source>
</evidence>
<sequence>MAIAIYPGSFDPITNGHIDVIQRAANIFSQVIVAIVKNPSKTPLFSMDERMEMIDDVCALWPNVQVQCFSGLLVDFVRAQKASAIIRGLRAVSDFENEFQMSMMNKRLYSEADTVFLAAQSDYAFLSSSMVKEVASLGGDVRDYLPPVVYERLQKKLMLRSTGR</sequence>
<comment type="pathway">
    <text evidence="9">Cofactor biosynthesis; coenzyme A biosynthesis; CoA from (R)-pantothenate: step 4/5.</text>
</comment>
<feature type="binding site" evidence="9">
    <location>
        <begin position="9"/>
        <end position="10"/>
    </location>
    <ligand>
        <name>ATP</name>
        <dbReference type="ChEBI" id="CHEBI:30616"/>
    </ligand>
</feature>
<keyword evidence="5 9" id="KW-0067">ATP-binding</keyword>
<evidence type="ECO:0000313" key="12">
    <source>
        <dbReference type="Proteomes" id="UP000294813"/>
    </source>
</evidence>
<feature type="site" description="Transition state stabilizer" evidence="9">
    <location>
        <position position="17"/>
    </location>
</feature>
<dbReference type="RefSeq" id="WP_131919533.1">
    <property type="nucleotide sequence ID" value="NZ_JAOQNU010000015.1"/>
</dbReference>
<gene>
    <name evidence="9" type="primary">coaD</name>
    <name evidence="11" type="ORF">EDD73_11638</name>
</gene>
<feature type="domain" description="Cytidyltransferase-like" evidence="10">
    <location>
        <begin position="5"/>
        <end position="133"/>
    </location>
</feature>
<feature type="binding site" evidence="9">
    <location>
        <position position="9"/>
    </location>
    <ligand>
        <name>substrate</name>
    </ligand>
</feature>
<dbReference type="NCBIfam" id="TIGR01510">
    <property type="entry name" value="coaD_prev_kdtB"/>
    <property type="match status" value="1"/>
</dbReference>
<comment type="cofactor">
    <cofactor evidence="9">
        <name>Mg(2+)</name>
        <dbReference type="ChEBI" id="CHEBI:18420"/>
    </cofactor>
</comment>
<dbReference type="NCBIfam" id="TIGR00125">
    <property type="entry name" value="cyt_tran_rel"/>
    <property type="match status" value="1"/>
</dbReference>
<dbReference type="GO" id="GO:0004595">
    <property type="term" value="F:pantetheine-phosphate adenylyltransferase activity"/>
    <property type="evidence" value="ECO:0007669"/>
    <property type="project" value="UniProtKB-UniRule"/>
</dbReference>
<dbReference type="GO" id="GO:0005524">
    <property type="term" value="F:ATP binding"/>
    <property type="evidence" value="ECO:0007669"/>
    <property type="project" value="UniProtKB-KW"/>
</dbReference>
<feature type="binding site" evidence="9">
    <location>
        <position position="17"/>
    </location>
    <ligand>
        <name>ATP</name>
        <dbReference type="ChEBI" id="CHEBI:30616"/>
    </ligand>
</feature>
<evidence type="ECO:0000256" key="8">
    <source>
        <dbReference type="ARBA" id="ARBA00029346"/>
    </source>
</evidence>
<comment type="caution">
    <text evidence="11">The sequence shown here is derived from an EMBL/GenBank/DDBJ whole genome shotgun (WGS) entry which is preliminary data.</text>
</comment>
<proteinExistence type="inferred from homology"/>
<feature type="binding site" evidence="9">
    <location>
        <position position="41"/>
    </location>
    <ligand>
        <name>substrate</name>
    </ligand>
</feature>
<comment type="subcellular location">
    <subcellularLocation>
        <location evidence="9">Cytoplasm</location>
    </subcellularLocation>
</comment>
<feature type="binding site" evidence="9">
    <location>
        <position position="73"/>
    </location>
    <ligand>
        <name>substrate</name>
    </ligand>
</feature>
<keyword evidence="3 9" id="KW-0548">Nucleotidyltransferase</keyword>
<protein>
    <recommendedName>
        <fullName evidence="9">Phosphopantetheine adenylyltransferase</fullName>
        <ecNumber evidence="9">2.7.7.3</ecNumber>
    </recommendedName>
    <alternativeName>
        <fullName evidence="9">Dephospho-CoA pyrophosphorylase</fullName>
    </alternativeName>
    <alternativeName>
        <fullName evidence="9">Pantetheine-phosphate adenylyltransferase</fullName>
        <shortName evidence="9">PPAT</shortName>
    </alternativeName>
</protein>
<evidence type="ECO:0000256" key="2">
    <source>
        <dbReference type="ARBA" id="ARBA00022679"/>
    </source>
</evidence>
<keyword evidence="1 9" id="KW-0963">Cytoplasm</keyword>
<keyword evidence="4 9" id="KW-0547">Nucleotide-binding</keyword>
<feature type="binding site" evidence="9">
    <location>
        <position position="98"/>
    </location>
    <ligand>
        <name>ATP</name>
        <dbReference type="ChEBI" id="CHEBI:30616"/>
    </ligand>
</feature>
<dbReference type="Proteomes" id="UP000294813">
    <property type="component" value="Unassembled WGS sequence"/>
</dbReference>
<comment type="similarity">
    <text evidence="9">Belongs to the bacterial CoaD family.</text>
</comment>
<dbReference type="InterPro" id="IPR001980">
    <property type="entry name" value="PPAT"/>
</dbReference>
<feature type="binding site" evidence="9">
    <location>
        <begin position="123"/>
        <end position="129"/>
    </location>
    <ligand>
        <name>ATP</name>
        <dbReference type="ChEBI" id="CHEBI:30616"/>
    </ligand>
</feature>
<dbReference type="HAMAP" id="MF_00151">
    <property type="entry name" value="PPAT_bact"/>
    <property type="match status" value="1"/>
</dbReference>
<keyword evidence="7 9" id="KW-0173">Coenzyme A biosynthesis</keyword>
<keyword evidence="6 9" id="KW-0460">Magnesium</keyword>
<feature type="binding site" evidence="9">
    <location>
        <begin position="88"/>
        <end position="90"/>
    </location>
    <ligand>
        <name>ATP</name>
        <dbReference type="ChEBI" id="CHEBI:30616"/>
    </ligand>
</feature>
<reference evidence="11 12" key="1">
    <citation type="submission" date="2019-03" db="EMBL/GenBank/DDBJ databases">
        <title>Genomic Encyclopedia of Type Strains, Phase IV (KMG-IV): sequencing the most valuable type-strain genomes for metagenomic binning, comparative biology and taxonomic classification.</title>
        <authorList>
            <person name="Goeker M."/>
        </authorList>
    </citation>
    <scope>NUCLEOTIDE SEQUENCE [LARGE SCALE GENOMIC DNA]</scope>
    <source>
        <strain evidence="11 12">DSM 11170</strain>
    </source>
</reference>
<dbReference type="AlphaFoldDB" id="A0A4R2RL83"/>
<evidence type="ECO:0000256" key="4">
    <source>
        <dbReference type="ARBA" id="ARBA00022741"/>
    </source>
</evidence>
<dbReference type="PANTHER" id="PTHR21342:SF1">
    <property type="entry name" value="PHOSPHOPANTETHEINE ADENYLYLTRANSFERASE"/>
    <property type="match status" value="1"/>
</dbReference>
<dbReference type="SUPFAM" id="SSF52374">
    <property type="entry name" value="Nucleotidylyl transferase"/>
    <property type="match status" value="1"/>
</dbReference>
<evidence type="ECO:0000256" key="1">
    <source>
        <dbReference type="ARBA" id="ARBA00022490"/>
    </source>
</evidence>
<dbReference type="Pfam" id="PF01467">
    <property type="entry name" value="CTP_transf_like"/>
    <property type="match status" value="1"/>
</dbReference>
<keyword evidence="2 9" id="KW-0808">Transferase</keyword>
<dbReference type="PRINTS" id="PR01020">
    <property type="entry name" value="LPSBIOSNTHSS"/>
</dbReference>
<dbReference type="EMBL" id="SLXT01000016">
    <property type="protein sequence ID" value="TCP63694.1"/>
    <property type="molecule type" value="Genomic_DNA"/>
</dbReference>
<comment type="catalytic activity">
    <reaction evidence="8 9">
        <text>(R)-4'-phosphopantetheine + ATP + H(+) = 3'-dephospho-CoA + diphosphate</text>
        <dbReference type="Rhea" id="RHEA:19801"/>
        <dbReference type="ChEBI" id="CHEBI:15378"/>
        <dbReference type="ChEBI" id="CHEBI:30616"/>
        <dbReference type="ChEBI" id="CHEBI:33019"/>
        <dbReference type="ChEBI" id="CHEBI:57328"/>
        <dbReference type="ChEBI" id="CHEBI:61723"/>
        <dbReference type="EC" id="2.7.7.3"/>
    </reaction>
</comment>
<dbReference type="OrthoDB" id="9806661at2"/>
<keyword evidence="12" id="KW-1185">Reference proteome</keyword>
<dbReference type="Gene3D" id="3.40.50.620">
    <property type="entry name" value="HUPs"/>
    <property type="match status" value="1"/>
</dbReference>
<accession>A0A4R2RL83</accession>
<dbReference type="GO" id="GO:0005737">
    <property type="term" value="C:cytoplasm"/>
    <property type="evidence" value="ECO:0007669"/>
    <property type="project" value="UniProtKB-SubCell"/>
</dbReference>
<dbReference type="EC" id="2.7.7.3" evidence="9"/>